<evidence type="ECO:0008006" key="3">
    <source>
        <dbReference type="Google" id="ProtNLM"/>
    </source>
</evidence>
<dbReference type="OrthoDB" id="10441608at2759"/>
<reference evidence="2" key="1">
    <citation type="journal article" date="2019" name="Gigascience">
        <title>De novo genome assembly of the endangered Acer yangbiense, a plant species with extremely small populations endemic to Yunnan Province, China.</title>
        <authorList>
            <person name="Yang J."/>
            <person name="Wariss H.M."/>
            <person name="Tao L."/>
            <person name="Zhang R."/>
            <person name="Yun Q."/>
            <person name="Hollingsworth P."/>
            <person name="Dao Z."/>
            <person name="Luo G."/>
            <person name="Guo H."/>
            <person name="Ma Y."/>
            <person name="Sun W."/>
        </authorList>
    </citation>
    <scope>NUCLEOTIDE SEQUENCE [LARGE SCALE GENOMIC DNA]</scope>
    <source>
        <strain evidence="2">cv. Malutang</strain>
    </source>
</reference>
<protein>
    <recommendedName>
        <fullName evidence="3">Transposase MuDR plant domain-containing protein</fullName>
    </recommendedName>
</protein>
<evidence type="ECO:0000313" key="1">
    <source>
        <dbReference type="EMBL" id="TXG56866.1"/>
    </source>
</evidence>
<dbReference type="AlphaFoldDB" id="A0A5C7HKU8"/>
<comment type="caution">
    <text evidence="1">The sequence shown here is derived from an EMBL/GenBank/DDBJ whole genome shotgun (WGS) entry which is preliminary data.</text>
</comment>
<organism evidence="1 2">
    <name type="scientific">Acer yangbiense</name>
    <dbReference type="NCBI Taxonomy" id="1000413"/>
    <lineage>
        <taxon>Eukaryota</taxon>
        <taxon>Viridiplantae</taxon>
        <taxon>Streptophyta</taxon>
        <taxon>Embryophyta</taxon>
        <taxon>Tracheophyta</taxon>
        <taxon>Spermatophyta</taxon>
        <taxon>Magnoliopsida</taxon>
        <taxon>eudicotyledons</taxon>
        <taxon>Gunneridae</taxon>
        <taxon>Pentapetalae</taxon>
        <taxon>rosids</taxon>
        <taxon>malvids</taxon>
        <taxon>Sapindales</taxon>
        <taxon>Sapindaceae</taxon>
        <taxon>Hippocastanoideae</taxon>
        <taxon>Acereae</taxon>
        <taxon>Acer</taxon>
    </lineage>
</organism>
<dbReference type="Proteomes" id="UP000323000">
    <property type="component" value="Chromosome 8"/>
</dbReference>
<proteinExistence type="predicted"/>
<accession>A0A5C7HKU8</accession>
<keyword evidence="2" id="KW-1185">Reference proteome</keyword>
<evidence type="ECO:0000313" key="2">
    <source>
        <dbReference type="Proteomes" id="UP000323000"/>
    </source>
</evidence>
<name>A0A5C7HKU8_9ROSI</name>
<gene>
    <name evidence="1" type="ORF">EZV62_018179</name>
</gene>
<dbReference type="EMBL" id="VAHF01000008">
    <property type="protein sequence ID" value="TXG56866.1"/>
    <property type="molecule type" value="Genomic_DNA"/>
</dbReference>
<sequence>MDYKLVINYGGQWDDLRYIGGDTFVEVVSIHLKYLELENLVYQFTNFDRTLYDVIIISLVTTESGRRKYRLQRDTDMRFLLLGQTVVPEVYVDLVEKVARDVRDQPAVPPRRSPITIGVPVAPSPYPFATKSVLITQKFGLRPEVPICDGDNGIPNTFIVDEQDSVDANDSYSLDGDEIHELRETYDALPSRWVVPFADQYSISSNSIAYSTSILGPFFKGQIFDIKQKLKNEFSKHALNEKFNPRIRWSIKYRFEAGCNDIKCDFTLRATCKDGCTYWVVRKFTHGHTCSLDTYESHFRKVSAIVVGETYAPKLNSNGCNIRPIDIIVEMCE</sequence>